<name>A0A6J5D730_9BURK</name>
<dbReference type="InterPro" id="IPR006860">
    <property type="entry name" value="FecR"/>
</dbReference>
<dbReference type="Pfam" id="PF04773">
    <property type="entry name" value="FecR"/>
    <property type="match status" value="1"/>
</dbReference>
<evidence type="ECO:0000313" key="4">
    <source>
        <dbReference type="Proteomes" id="UP000494363"/>
    </source>
</evidence>
<sequence length="335" mass="36703">MNKADADTATDVHAQASAWLVRLRSGDASADETQAFEQWCEANPQTAQLLRDTWTSLRGAAAELAEEERANGTAWRGEPKRRATAHPLRPGRRAFVGFALAAGASWLALKPPMQLWPALGDFAADWRTGTGERRRVVLSDRVAIEMNTQTRMDKLALQDTMHSVELVAGEAEIVAAQPPAGYIGPMRAVSVMAGKGRLQAQVARFDIKRTDDQVCVTCISGTVAFEHPRRKLTLQPSQQIVYDDRDVHPVTDVDPGVVTSWRRGVLVFNGVPLSQVVDEINRYRPGKIILRNASLGDNRIQAQFPIAKLDDVVGMLGKLYGAHITQLPGNIVLLS</sequence>
<reference evidence="3 4" key="1">
    <citation type="submission" date="2020-04" db="EMBL/GenBank/DDBJ databases">
        <authorList>
            <person name="De Canck E."/>
        </authorList>
    </citation>
    <scope>NUCLEOTIDE SEQUENCE [LARGE SCALE GENOMIC DNA]</scope>
    <source>
        <strain evidence="3 4">LMG 29542</strain>
    </source>
</reference>
<dbReference type="Proteomes" id="UP000494363">
    <property type="component" value="Unassembled WGS sequence"/>
</dbReference>
<dbReference type="Gene3D" id="2.60.120.1440">
    <property type="match status" value="1"/>
</dbReference>
<dbReference type="InterPro" id="IPR012373">
    <property type="entry name" value="Ferrdict_sens_TM"/>
</dbReference>
<dbReference type="Gene3D" id="3.55.50.30">
    <property type="match status" value="1"/>
</dbReference>
<dbReference type="RefSeq" id="WP_175225263.1">
    <property type="nucleotide sequence ID" value="NZ_CADIKH010000003.1"/>
</dbReference>
<dbReference type="Pfam" id="PF16220">
    <property type="entry name" value="DUF4880"/>
    <property type="match status" value="1"/>
</dbReference>
<dbReference type="EMBL" id="CADIKH010000003">
    <property type="protein sequence ID" value="CAB3749207.1"/>
    <property type="molecule type" value="Genomic_DNA"/>
</dbReference>
<evidence type="ECO:0000259" key="2">
    <source>
        <dbReference type="Pfam" id="PF16220"/>
    </source>
</evidence>
<dbReference type="PANTHER" id="PTHR30273:SF2">
    <property type="entry name" value="PROTEIN FECR"/>
    <property type="match status" value="1"/>
</dbReference>
<protein>
    <recommendedName>
        <fullName evidence="5">Protein FecR</fullName>
    </recommendedName>
</protein>
<evidence type="ECO:0000313" key="3">
    <source>
        <dbReference type="EMBL" id="CAB3749207.1"/>
    </source>
</evidence>
<dbReference type="AlphaFoldDB" id="A0A6J5D730"/>
<dbReference type="GO" id="GO:0016989">
    <property type="term" value="F:sigma factor antagonist activity"/>
    <property type="evidence" value="ECO:0007669"/>
    <property type="project" value="TreeGrafter"/>
</dbReference>
<accession>A0A6J5D730</accession>
<evidence type="ECO:0008006" key="5">
    <source>
        <dbReference type="Google" id="ProtNLM"/>
    </source>
</evidence>
<dbReference type="InterPro" id="IPR032623">
    <property type="entry name" value="FecR_N"/>
</dbReference>
<feature type="domain" description="FecR N-terminal" evidence="2">
    <location>
        <begin position="15"/>
        <end position="45"/>
    </location>
</feature>
<dbReference type="PANTHER" id="PTHR30273">
    <property type="entry name" value="PERIPLASMIC SIGNAL SENSOR AND SIGMA FACTOR ACTIVATOR FECR-RELATED"/>
    <property type="match status" value="1"/>
</dbReference>
<feature type="domain" description="FecR protein" evidence="1">
    <location>
        <begin position="125"/>
        <end position="223"/>
    </location>
</feature>
<evidence type="ECO:0000259" key="1">
    <source>
        <dbReference type="Pfam" id="PF04773"/>
    </source>
</evidence>
<organism evidence="3 4">
    <name type="scientific">Paraburkholderia humisilvae</name>
    <dbReference type="NCBI Taxonomy" id="627669"/>
    <lineage>
        <taxon>Bacteria</taxon>
        <taxon>Pseudomonadati</taxon>
        <taxon>Pseudomonadota</taxon>
        <taxon>Betaproteobacteria</taxon>
        <taxon>Burkholderiales</taxon>
        <taxon>Burkholderiaceae</taxon>
        <taxon>Paraburkholderia</taxon>
    </lineage>
</organism>
<proteinExistence type="predicted"/>
<dbReference type="PIRSF" id="PIRSF018266">
    <property type="entry name" value="FecR"/>
    <property type="match status" value="1"/>
</dbReference>
<gene>
    <name evidence="3" type="ORF">LMG29542_00926</name>
</gene>
<keyword evidence="4" id="KW-1185">Reference proteome</keyword>